<reference evidence="1 2" key="1">
    <citation type="submission" date="2021-08" db="EMBL/GenBank/DDBJ databases">
        <title>The genome sequence of Chitinophaga sp. B61.</title>
        <authorList>
            <person name="Zhang X."/>
        </authorList>
    </citation>
    <scope>NUCLEOTIDE SEQUENCE [LARGE SCALE GENOMIC DNA]</scope>
    <source>
        <strain evidence="1 2">B61</strain>
    </source>
</reference>
<accession>A0ABS7GKV4</accession>
<protein>
    <submittedName>
        <fullName evidence="1">Polymer-forming cytoskeletal protein</fullName>
    </submittedName>
</protein>
<evidence type="ECO:0000313" key="1">
    <source>
        <dbReference type="EMBL" id="MBW8688338.1"/>
    </source>
</evidence>
<keyword evidence="2" id="KW-1185">Reference proteome</keyword>
<dbReference type="EMBL" id="JAICCF010000007">
    <property type="protein sequence ID" value="MBW8688338.1"/>
    <property type="molecule type" value="Genomic_DNA"/>
</dbReference>
<sequence>METAFDIISVTDAIKRYGIDNNMGESPEMFADMVAADQSFLLYSGDLVIDTVFLLHTETLPEGVAGYVIDGNLHVNGNIINEEGDYGPTLYVTGNVTCRSLLIGGSPVHIKGDVTAEEVIMLHYNHGWMKCPGTFTAPVMIVDDYHFIPEKKNITQFYYNDNDPDSPEANDCFETDTEDFHIAAGLQALLDNKQTTTFEELRYDLTANEYVLRPTQRNSQYWHYKVAINYRDLKRVPAGFRSLSMCINALARSVSSLAYFPEKLLTPDLIRQAVNMSGMALRYLPESYITKELCYEAVTKGAILDIDIPERFFEDRLLHLLIRHSDFQMERIPVKYVTEDLLVTYVKAGRGAWLDKYCTAAGVSKQRVLQRTIADGIRYLENIFGWHFSAETYSYARSIYDNDTYASEWAGLMEKYKKKLERLQ</sequence>
<proteinExistence type="predicted"/>
<name>A0ABS7GKV4_9BACT</name>
<dbReference type="Proteomes" id="UP000812961">
    <property type="component" value="Unassembled WGS sequence"/>
</dbReference>
<gene>
    <name evidence="1" type="ORF">K1Y79_28640</name>
</gene>
<comment type="caution">
    <text evidence="1">The sequence shown here is derived from an EMBL/GenBank/DDBJ whole genome shotgun (WGS) entry which is preliminary data.</text>
</comment>
<organism evidence="1 2">
    <name type="scientific">Chitinophaga rhizophila</name>
    <dbReference type="NCBI Taxonomy" id="2866212"/>
    <lineage>
        <taxon>Bacteria</taxon>
        <taxon>Pseudomonadati</taxon>
        <taxon>Bacteroidota</taxon>
        <taxon>Chitinophagia</taxon>
        <taxon>Chitinophagales</taxon>
        <taxon>Chitinophagaceae</taxon>
        <taxon>Chitinophaga</taxon>
    </lineage>
</organism>
<dbReference type="RefSeq" id="WP_220253664.1">
    <property type="nucleotide sequence ID" value="NZ_JAICCF010000007.1"/>
</dbReference>
<evidence type="ECO:0000313" key="2">
    <source>
        <dbReference type="Proteomes" id="UP000812961"/>
    </source>
</evidence>